<gene>
    <name evidence="2" type="ORF">DFP90_103387</name>
</gene>
<evidence type="ECO:0000313" key="2">
    <source>
        <dbReference type="EMBL" id="RED51584.1"/>
    </source>
</evidence>
<dbReference type="Pfam" id="PF13472">
    <property type="entry name" value="Lipase_GDSL_2"/>
    <property type="match status" value="1"/>
</dbReference>
<dbReference type="InterPro" id="IPR036514">
    <property type="entry name" value="SGNH_hydro_sf"/>
</dbReference>
<dbReference type="GO" id="GO:0004622">
    <property type="term" value="F:phosphatidylcholine lysophospholipase activity"/>
    <property type="evidence" value="ECO:0007669"/>
    <property type="project" value="TreeGrafter"/>
</dbReference>
<organism evidence="2 3">
    <name type="scientific">Aestuariispira insulae</name>
    <dbReference type="NCBI Taxonomy" id="1461337"/>
    <lineage>
        <taxon>Bacteria</taxon>
        <taxon>Pseudomonadati</taxon>
        <taxon>Pseudomonadota</taxon>
        <taxon>Alphaproteobacteria</taxon>
        <taxon>Rhodospirillales</taxon>
        <taxon>Kiloniellaceae</taxon>
        <taxon>Aestuariispira</taxon>
    </lineage>
</organism>
<dbReference type="SUPFAM" id="SSF52266">
    <property type="entry name" value="SGNH hydrolase"/>
    <property type="match status" value="1"/>
</dbReference>
<protein>
    <submittedName>
        <fullName evidence="2">Lysophospholipase L1-like esterase</fullName>
    </submittedName>
</protein>
<dbReference type="OrthoDB" id="5196031at2"/>
<sequence>MAVTHICFLGASTTEGQGDETGLGWPGRLMDLTYPATEGGRPAAYNLGVRGQTTRMQAKRWEAECLERLPDYGKCALVASFGLNDVARVDGGPPRVPMRRTLETVRAVMEKAGSLGEVLWLGPAPVDESVMPIVSEAGYEFLFTHEAIGELNQNYIRLAAELDIPYLDLFTPLLGDAGYLAALKANDGLHPTGDGYQIVAERVAVWDAWRCLTG</sequence>
<dbReference type="AlphaFoldDB" id="A0A3D9HPZ2"/>
<dbReference type="Proteomes" id="UP000256845">
    <property type="component" value="Unassembled WGS sequence"/>
</dbReference>
<accession>A0A3D9HPZ2</accession>
<keyword evidence="3" id="KW-1185">Reference proteome</keyword>
<dbReference type="EMBL" id="QRDW01000003">
    <property type="protein sequence ID" value="RED51584.1"/>
    <property type="molecule type" value="Genomic_DNA"/>
</dbReference>
<dbReference type="RefSeq" id="WP_115936453.1">
    <property type="nucleotide sequence ID" value="NZ_QRDW01000003.1"/>
</dbReference>
<dbReference type="PANTHER" id="PTHR30383">
    <property type="entry name" value="THIOESTERASE 1/PROTEASE 1/LYSOPHOSPHOLIPASE L1"/>
    <property type="match status" value="1"/>
</dbReference>
<feature type="domain" description="SGNH hydrolase-type esterase" evidence="1">
    <location>
        <begin position="8"/>
        <end position="198"/>
    </location>
</feature>
<dbReference type="InterPro" id="IPR013830">
    <property type="entry name" value="SGNH_hydro"/>
</dbReference>
<dbReference type="PANTHER" id="PTHR30383:SF5">
    <property type="entry name" value="SGNH HYDROLASE-TYPE ESTERASE DOMAIN-CONTAINING PROTEIN"/>
    <property type="match status" value="1"/>
</dbReference>
<dbReference type="InterPro" id="IPR051532">
    <property type="entry name" value="Ester_Hydrolysis_Enzymes"/>
</dbReference>
<comment type="caution">
    <text evidence="2">The sequence shown here is derived from an EMBL/GenBank/DDBJ whole genome shotgun (WGS) entry which is preliminary data.</text>
</comment>
<dbReference type="Gene3D" id="3.40.50.1110">
    <property type="entry name" value="SGNH hydrolase"/>
    <property type="match status" value="1"/>
</dbReference>
<evidence type="ECO:0000313" key="3">
    <source>
        <dbReference type="Proteomes" id="UP000256845"/>
    </source>
</evidence>
<proteinExistence type="predicted"/>
<name>A0A3D9HPZ2_9PROT</name>
<evidence type="ECO:0000259" key="1">
    <source>
        <dbReference type="Pfam" id="PF13472"/>
    </source>
</evidence>
<reference evidence="2 3" key="1">
    <citation type="submission" date="2018-07" db="EMBL/GenBank/DDBJ databases">
        <title>Genomic Encyclopedia of Type Strains, Phase III (KMG-III): the genomes of soil and plant-associated and newly described type strains.</title>
        <authorList>
            <person name="Whitman W."/>
        </authorList>
    </citation>
    <scope>NUCLEOTIDE SEQUENCE [LARGE SCALE GENOMIC DNA]</scope>
    <source>
        <strain evidence="2 3">CECT 8488</strain>
    </source>
</reference>